<dbReference type="InterPro" id="IPR036396">
    <property type="entry name" value="Cyt_P450_sf"/>
</dbReference>
<evidence type="ECO:0000256" key="6">
    <source>
        <dbReference type="ARBA" id="ARBA00023004"/>
    </source>
</evidence>
<organism evidence="9 10">
    <name type="scientific">Ilex paraguariensis</name>
    <name type="common">yerba mate</name>
    <dbReference type="NCBI Taxonomy" id="185542"/>
    <lineage>
        <taxon>Eukaryota</taxon>
        <taxon>Viridiplantae</taxon>
        <taxon>Streptophyta</taxon>
        <taxon>Embryophyta</taxon>
        <taxon>Tracheophyta</taxon>
        <taxon>Spermatophyta</taxon>
        <taxon>Magnoliopsida</taxon>
        <taxon>eudicotyledons</taxon>
        <taxon>Gunneridae</taxon>
        <taxon>Pentapetalae</taxon>
        <taxon>asterids</taxon>
        <taxon>campanulids</taxon>
        <taxon>Aquifoliales</taxon>
        <taxon>Aquifoliaceae</taxon>
        <taxon>Ilex</taxon>
    </lineage>
</organism>
<evidence type="ECO:0000256" key="3">
    <source>
        <dbReference type="ARBA" id="ARBA00022617"/>
    </source>
</evidence>
<dbReference type="Gene3D" id="1.10.630.10">
    <property type="entry name" value="Cytochrome P450"/>
    <property type="match status" value="1"/>
</dbReference>
<dbReference type="InterPro" id="IPR001128">
    <property type="entry name" value="Cyt_P450"/>
</dbReference>
<protein>
    <submittedName>
        <fullName evidence="9">Uncharacterized protein</fullName>
    </submittedName>
</protein>
<name>A0ABC8RHW9_9AQUA</name>
<feature type="transmembrane region" description="Helical" evidence="8">
    <location>
        <begin position="30"/>
        <end position="56"/>
    </location>
</feature>
<dbReference type="PANTHER" id="PTHR47946:SF6">
    <property type="entry name" value="CYTOCHROME P450 78A7"/>
    <property type="match status" value="1"/>
</dbReference>
<dbReference type="PANTHER" id="PTHR47946">
    <property type="entry name" value="CYTOCHROME P450 78A7-RELATED"/>
    <property type="match status" value="1"/>
</dbReference>
<comment type="similarity">
    <text evidence="2">Belongs to the cytochrome P450 family.</text>
</comment>
<keyword evidence="6" id="KW-0408">Iron</keyword>
<evidence type="ECO:0000256" key="7">
    <source>
        <dbReference type="ARBA" id="ARBA00023033"/>
    </source>
</evidence>
<reference evidence="9 10" key="1">
    <citation type="submission" date="2024-02" db="EMBL/GenBank/DDBJ databases">
        <authorList>
            <person name="Vignale AGUSTIN F."/>
            <person name="Sosa J E."/>
            <person name="Modenutti C."/>
        </authorList>
    </citation>
    <scope>NUCLEOTIDE SEQUENCE [LARGE SCALE GENOMIC DNA]</scope>
</reference>
<evidence type="ECO:0000256" key="2">
    <source>
        <dbReference type="ARBA" id="ARBA00010617"/>
    </source>
</evidence>
<comment type="cofactor">
    <cofactor evidence="1">
        <name>heme</name>
        <dbReference type="ChEBI" id="CHEBI:30413"/>
    </cofactor>
</comment>
<dbReference type="AlphaFoldDB" id="A0ABC8RHW9"/>
<dbReference type="GO" id="GO:0004497">
    <property type="term" value="F:monooxygenase activity"/>
    <property type="evidence" value="ECO:0007669"/>
    <property type="project" value="UniProtKB-KW"/>
</dbReference>
<dbReference type="EMBL" id="CAUOFW020001214">
    <property type="protein sequence ID" value="CAK9142273.1"/>
    <property type="molecule type" value="Genomic_DNA"/>
</dbReference>
<gene>
    <name evidence="9" type="ORF">ILEXP_LOCUS9939</name>
</gene>
<evidence type="ECO:0000256" key="4">
    <source>
        <dbReference type="ARBA" id="ARBA00022723"/>
    </source>
</evidence>
<keyword evidence="7" id="KW-0503">Monooxygenase</keyword>
<accession>A0ABC8RHW9</accession>
<keyword evidence="8" id="KW-0812">Transmembrane</keyword>
<keyword evidence="8" id="KW-1133">Transmembrane helix</keyword>
<evidence type="ECO:0000313" key="10">
    <source>
        <dbReference type="Proteomes" id="UP001642360"/>
    </source>
</evidence>
<proteinExistence type="inferred from homology"/>
<keyword evidence="8" id="KW-0472">Membrane</keyword>
<evidence type="ECO:0000313" key="9">
    <source>
        <dbReference type="EMBL" id="CAK9142273.1"/>
    </source>
</evidence>
<evidence type="ECO:0000256" key="8">
    <source>
        <dbReference type="SAM" id="Phobius"/>
    </source>
</evidence>
<dbReference type="SUPFAM" id="SSF48264">
    <property type="entry name" value="Cytochrome P450"/>
    <property type="match status" value="1"/>
</dbReference>
<feature type="non-terminal residue" evidence="9">
    <location>
        <position position="329"/>
    </location>
</feature>
<dbReference type="Pfam" id="PF00067">
    <property type="entry name" value="p450"/>
    <property type="match status" value="1"/>
</dbReference>
<dbReference type="GO" id="GO:0046872">
    <property type="term" value="F:metal ion binding"/>
    <property type="evidence" value="ECO:0007669"/>
    <property type="project" value="UniProtKB-KW"/>
</dbReference>
<keyword evidence="3" id="KW-0349">Heme</keyword>
<dbReference type="InterPro" id="IPR051996">
    <property type="entry name" value="Cytochrome_P450_78A"/>
</dbReference>
<keyword evidence="4" id="KW-0479">Metal-binding</keyword>
<keyword evidence="10" id="KW-1185">Reference proteome</keyword>
<comment type="caution">
    <text evidence="9">The sequence shown here is derived from an EMBL/GenBank/DDBJ whole genome shotgun (WGS) entry which is preliminary data.</text>
</comment>
<evidence type="ECO:0000256" key="5">
    <source>
        <dbReference type="ARBA" id="ARBA00023002"/>
    </source>
</evidence>
<evidence type="ECO:0000256" key="1">
    <source>
        <dbReference type="ARBA" id="ARBA00001971"/>
    </source>
</evidence>
<sequence>MDLGMVSKDTNWWLFTLPAFLGSKNILDEYLILTLLVICVFLTLLTWAFSVGGVAWKNGRNRNGTVPIPGTRGLPIVGSLFTLSRGLAHRSLAEMALKSGATQLMAFSLGSTPVVVASDPHTAREILTSPYFADRPIKQSAKSLMFGRAIGFAPNGAYWRHLRRIASSHLFAPRRIAAHEAGRQLDCAAMLCDIAHEQSLHGVVSLRKHLQSAALSNIMGSVFGKHYDPAQDSEELQELKDMVREGFELLGAFNWSDYLPWLNYLYDPFRIVQRCELLVPRVRKLVKNIIEEHKSSESMVSDNADFVDVLLSLDGDEKLEENDMVAVLW</sequence>
<dbReference type="Proteomes" id="UP001642360">
    <property type="component" value="Unassembled WGS sequence"/>
</dbReference>
<keyword evidence="5" id="KW-0560">Oxidoreductase</keyword>